<evidence type="ECO:0000256" key="1">
    <source>
        <dbReference type="SAM" id="Phobius"/>
    </source>
</evidence>
<proteinExistence type="predicted"/>
<evidence type="ECO:0000313" key="2">
    <source>
        <dbReference type="EMBL" id="CBH12553.1"/>
    </source>
</evidence>
<dbReference type="AlphaFoldDB" id="C9ZT18"/>
<accession>C9ZT18</accession>
<keyword evidence="1" id="KW-0472">Membrane</keyword>
<organism evidence="2 3">
    <name type="scientific">Trypanosoma brucei gambiense (strain MHOM/CI/86/DAL972)</name>
    <dbReference type="NCBI Taxonomy" id="679716"/>
    <lineage>
        <taxon>Eukaryota</taxon>
        <taxon>Discoba</taxon>
        <taxon>Euglenozoa</taxon>
        <taxon>Kinetoplastea</taxon>
        <taxon>Metakinetoplastina</taxon>
        <taxon>Trypanosomatida</taxon>
        <taxon>Trypanosomatidae</taxon>
        <taxon>Trypanosoma</taxon>
    </lineage>
</organism>
<sequence length="139" mass="16483">MKRNETKTEGIVVFVFVCFCLWFWFWFLILEKIETTSLVLGCKVLTFFLFILFYSFSIFIPRFSASLLHFVPPIRCGKFIYLCGGGRGRDGVRKLCSFILSTHSTPCFFFFFPLHFFCFFYVFVPCFTNCNVFIVPPYY</sequence>
<dbReference type="KEGG" id="tbg:TbgDal_VII4710"/>
<evidence type="ECO:0000313" key="3">
    <source>
        <dbReference type="Proteomes" id="UP000002316"/>
    </source>
</evidence>
<feature type="transmembrane region" description="Helical" evidence="1">
    <location>
        <begin position="12"/>
        <end position="30"/>
    </location>
</feature>
<protein>
    <submittedName>
        <fullName evidence="2">Uncharacterized protein</fullName>
    </submittedName>
</protein>
<keyword evidence="1" id="KW-0812">Transmembrane</keyword>
<dbReference type="EMBL" id="FN554970">
    <property type="protein sequence ID" value="CBH12553.1"/>
    <property type="molecule type" value="Genomic_DNA"/>
</dbReference>
<name>C9ZT18_TRYB9</name>
<dbReference type="Proteomes" id="UP000002316">
    <property type="component" value="Chromosome 7"/>
</dbReference>
<feature type="transmembrane region" description="Helical" evidence="1">
    <location>
        <begin position="36"/>
        <end position="60"/>
    </location>
</feature>
<dbReference type="RefSeq" id="XP_011774833.1">
    <property type="nucleotide sequence ID" value="XM_011776531.1"/>
</dbReference>
<reference evidence="3" key="1">
    <citation type="journal article" date="2010" name="PLoS Negl. Trop. Dis.">
        <title>The genome sequence of Trypanosoma brucei gambiense, causative agent of chronic human african trypanosomiasis.</title>
        <authorList>
            <person name="Jackson A.P."/>
            <person name="Sanders M."/>
            <person name="Berry A."/>
            <person name="McQuillan J."/>
            <person name="Aslett M.A."/>
            <person name="Quail M.A."/>
            <person name="Chukualim B."/>
            <person name="Capewell P."/>
            <person name="MacLeod A."/>
            <person name="Melville S.E."/>
            <person name="Gibson W."/>
            <person name="Barry J.D."/>
            <person name="Berriman M."/>
            <person name="Hertz-Fowler C."/>
        </authorList>
    </citation>
    <scope>NUCLEOTIDE SEQUENCE [LARGE SCALE GENOMIC DNA]</scope>
    <source>
        <strain evidence="3">MHOM/CI/86/DAL972</strain>
    </source>
</reference>
<dbReference type="GeneID" id="23862698"/>
<gene>
    <name evidence="2" type="ORF">TbgDal_VII4710</name>
</gene>
<feature type="transmembrane region" description="Helical" evidence="1">
    <location>
        <begin position="107"/>
        <end position="124"/>
    </location>
</feature>
<keyword evidence="1" id="KW-1133">Transmembrane helix</keyword>